<proteinExistence type="predicted"/>
<accession>A0AA88CYT7</accession>
<dbReference type="AlphaFoldDB" id="A0AA88CYT7"/>
<dbReference type="Proteomes" id="UP001187192">
    <property type="component" value="Unassembled WGS sequence"/>
</dbReference>
<organism evidence="2 3">
    <name type="scientific">Ficus carica</name>
    <name type="common">Common fig</name>
    <dbReference type="NCBI Taxonomy" id="3494"/>
    <lineage>
        <taxon>Eukaryota</taxon>
        <taxon>Viridiplantae</taxon>
        <taxon>Streptophyta</taxon>
        <taxon>Embryophyta</taxon>
        <taxon>Tracheophyta</taxon>
        <taxon>Spermatophyta</taxon>
        <taxon>Magnoliopsida</taxon>
        <taxon>eudicotyledons</taxon>
        <taxon>Gunneridae</taxon>
        <taxon>Pentapetalae</taxon>
        <taxon>rosids</taxon>
        <taxon>fabids</taxon>
        <taxon>Rosales</taxon>
        <taxon>Moraceae</taxon>
        <taxon>Ficeae</taxon>
        <taxon>Ficus</taxon>
    </lineage>
</organism>
<feature type="region of interest" description="Disordered" evidence="1">
    <location>
        <begin position="1"/>
        <end position="84"/>
    </location>
</feature>
<dbReference type="EMBL" id="BTGU01002244">
    <property type="protein sequence ID" value="GMN35876.1"/>
    <property type="molecule type" value="Genomic_DNA"/>
</dbReference>
<comment type="caution">
    <text evidence="2">The sequence shown here is derived from an EMBL/GenBank/DDBJ whole genome shotgun (WGS) entry which is preliminary data.</text>
</comment>
<sequence length="124" mass="13490">MSKPTKLAEKNITPEKRSLRVMASAYKRPLAEKSSKKPAPESERRVAEEGLKRKQGEIEVKESKKPKSAVEEKISEVEKENSQIRALPKQDTFQLTGLSSVGTGGVVENVGDGGMAARGRGKKA</sequence>
<name>A0AA88CYT7_FICCA</name>
<keyword evidence="3" id="KW-1185">Reference proteome</keyword>
<feature type="compositionally biased region" description="Basic and acidic residues" evidence="1">
    <location>
        <begin position="29"/>
        <end position="82"/>
    </location>
</feature>
<evidence type="ECO:0000313" key="2">
    <source>
        <dbReference type="EMBL" id="GMN35876.1"/>
    </source>
</evidence>
<protein>
    <submittedName>
        <fullName evidence="2">Uncharacterized protein</fullName>
    </submittedName>
</protein>
<feature type="compositionally biased region" description="Basic and acidic residues" evidence="1">
    <location>
        <begin position="1"/>
        <end position="18"/>
    </location>
</feature>
<gene>
    <name evidence="2" type="ORF">TIFTF001_042305</name>
</gene>
<evidence type="ECO:0000313" key="3">
    <source>
        <dbReference type="Proteomes" id="UP001187192"/>
    </source>
</evidence>
<feature type="region of interest" description="Disordered" evidence="1">
    <location>
        <begin position="96"/>
        <end position="124"/>
    </location>
</feature>
<evidence type="ECO:0000256" key="1">
    <source>
        <dbReference type="SAM" id="MobiDB-lite"/>
    </source>
</evidence>
<reference evidence="2" key="1">
    <citation type="submission" date="2023-07" db="EMBL/GenBank/DDBJ databases">
        <title>draft genome sequence of fig (Ficus carica).</title>
        <authorList>
            <person name="Takahashi T."/>
            <person name="Nishimura K."/>
        </authorList>
    </citation>
    <scope>NUCLEOTIDE SEQUENCE</scope>
</reference>